<dbReference type="PROSITE" id="PS52053">
    <property type="entry name" value="NEL"/>
    <property type="match status" value="1"/>
</dbReference>
<dbReference type="Pfam" id="PF14496">
    <property type="entry name" value="NEL"/>
    <property type="match status" value="1"/>
</dbReference>
<dbReference type="InterPro" id="IPR050216">
    <property type="entry name" value="LRR_domain-containing"/>
</dbReference>
<keyword evidence="6" id="KW-1035">Host cytoplasm</keyword>
<dbReference type="RefSeq" id="WP_080520632.1">
    <property type="nucleotide sequence ID" value="NZ_CP020369.1"/>
</dbReference>
<dbReference type="InterPro" id="IPR046673">
    <property type="entry name" value="ToxA_N"/>
</dbReference>
<dbReference type="GO" id="GO:0016567">
    <property type="term" value="P:protein ubiquitination"/>
    <property type="evidence" value="ECO:0007669"/>
    <property type="project" value="InterPro"/>
</dbReference>
<evidence type="ECO:0000256" key="6">
    <source>
        <dbReference type="PROSITE-ProRule" id="PRU01398"/>
    </source>
</evidence>
<accession>A0A7Y8ANW3</accession>
<keyword evidence="6" id="KW-0808">Transferase</keyword>
<evidence type="ECO:0000256" key="2">
    <source>
        <dbReference type="ARBA" id="ARBA00012483"/>
    </source>
</evidence>
<dbReference type="Gene3D" id="3.80.10.10">
    <property type="entry name" value="Ribonuclease Inhibitor"/>
    <property type="match status" value="3"/>
</dbReference>
<comment type="PTM">
    <text evidence="6">Ubiquitinated in the presence of host E1 ubiquitin-activating enzyme, E2 ubiquitin-conjugating enzyme and ubiquitin.</text>
</comment>
<comment type="catalytic activity">
    <reaction evidence="1">
        <text>S-ubiquitinyl-[E2 ubiquitin-conjugating enzyme]-L-cysteine + [acceptor protein]-L-lysine = [E2 ubiquitin-conjugating enzyme]-L-cysteine + N(6)-ubiquitinyl-[acceptor protein]-L-lysine.</text>
        <dbReference type="EC" id="2.3.2.27"/>
    </reaction>
</comment>
<organism evidence="9 10">
    <name type="scientific">Pseudomonas tolaasii</name>
    <dbReference type="NCBI Taxonomy" id="29442"/>
    <lineage>
        <taxon>Bacteria</taxon>
        <taxon>Pseudomonadati</taxon>
        <taxon>Pseudomonadota</taxon>
        <taxon>Gammaproteobacteria</taxon>
        <taxon>Pseudomonadales</taxon>
        <taxon>Pseudomonadaceae</taxon>
        <taxon>Pseudomonas</taxon>
    </lineage>
</organism>
<keyword evidence="6" id="KW-0833">Ubl conjugation pathway</keyword>
<feature type="domain" description="NEL" evidence="8">
    <location>
        <begin position="1987"/>
        <end position="2278"/>
    </location>
</feature>
<dbReference type="EC" id="2.3.2.27" evidence="2"/>
<dbReference type="GO" id="GO:0061630">
    <property type="term" value="F:ubiquitin protein ligase activity"/>
    <property type="evidence" value="ECO:0007669"/>
    <property type="project" value="UniProtKB-EC"/>
</dbReference>
<dbReference type="GO" id="GO:0005576">
    <property type="term" value="C:extracellular region"/>
    <property type="evidence" value="ECO:0007669"/>
    <property type="project" value="UniProtKB-UniRule"/>
</dbReference>
<dbReference type="InterPro" id="IPR032675">
    <property type="entry name" value="LRR_dom_sf"/>
</dbReference>
<evidence type="ECO:0000256" key="4">
    <source>
        <dbReference type="ARBA" id="ARBA00022737"/>
    </source>
</evidence>
<keyword evidence="5" id="KW-0843">Virulence</keyword>
<evidence type="ECO:0000256" key="1">
    <source>
        <dbReference type="ARBA" id="ARBA00000900"/>
    </source>
</evidence>
<evidence type="ECO:0000313" key="9">
    <source>
        <dbReference type="EMBL" id="NWD37571.1"/>
    </source>
</evidence>
<dbReference type="InterPro" id="IPR029487">
    <property type="entry name" value="NEL_dom"/>
</dbReference>
<reference evidence="9 10" key="1">
    <citation type="submission" date="2020-04" db="EMBL/GenBank/DDBJ databases">
        <title>Molecular characterization of pseudomonads from Agaricus bisporus reveal novel blotch 2 pathogens in Western Europe.</title>
        <authorList>
            <person name="Taparia T."/>
            <person name="Krijger M."/>
            <person name="Haynes E."/>
            <person name="Elpinstone J.G."/>
            <person name="Noble R."/>
            <person name="Van Der Wolf J."/>
        </authorList>
    </citation>
    <scope>NUCLEOTIDE SEQUENCE [LARGE SCALE GENOMIC DNA]</scope>
    <source>
        <strain evidence="9 10">IPO3746</strain>
    </source>
</reference>
<evidence type="ECO:0000256" key="3">
    <source>
        <dbReference type="ARBA" id="ARBA00022614"/>
    </source>
</evidence>
<evidence type="ECO:0000313" key="10">
    <source>
        <dbReference type="Proteomes" id="UP000549134"/>
    </source>
</evidence>
<dbReference type="GO" id="GO:0005737">
    <property type="term" value="C:cytoplasm"/>
    <property type="evidence" value="ECO:0007669"/>
    <property type="project" value="TreeGrafter"/>
</dbReference>
<dbReference type="SMART" id="SM00369">
    <property type="entry name" value="LRR_TYP"/>
    <property type="match status" value="6"/>
</dbReference>
<proteinExistence type="inferred from homology"/>
<keyword evidence="6" id="KW-0964">Secreted</keyword>
<comment type="caution">
    <text evidence="9">The sequence shown here is derived from an EMBL/GenBank/DDBJ whole genome shotgun (WGS) entry which is preliminary data.</text>
</comment>
<dbReference type="EMBL" id="JACAQK010000013">
    <property type="protein sequence ID" value="NWD37571.1"/>
    <property type="molecule type" value="Genomic_DNA"/>
</dbReference>
<protein>
    <recommendedName>
        <fullName evidence="2">RING-type E3 ubiquitin transferase</fullName>
        <ecNumber evidence="2">2.3.2.27</ecNumber>
    </recommendedName>
</protein>
<feature type="region of interest" description="Disordered" evidence="7">
    <location>
        <begin position="2261"/>
        <end position="2284"/>
    </location>
</feature>
<dbReference type="PROSITE" id="PS51450">
    <property type="entry name" value="LRR"/>
    <property type="match status" value="1"/>
</dbReference>
<feature type="active site" description="Glycyl thioester intermediate" evidence="6">
    <location>
        <position position="2074"/>
    </location>
</feature>
<gene>
    <name evidence="9" type="ORF">HX787_17085</name>
</gene>
<dbReference type="SUPFAM" id="SSF52058">
    <property type="entry name" value="L domain-like"/>
    <property type="match status" value="1"/>
</dbReference>
<comment type="similarity">
    <text evidence="6">Belongs to the LRR-containing bacterial E3 ligase family.</text>
</comment>
<evidence type="ECO:0000259" key="8">
    <source>
        <dbReference type="PROSITE" id="PS52053"/>
    </source>
</evidence>
<dbReference type="Pfam" id="PF00560">
    <property type="entry name" value="LRR_1"/>
    <property type="match status" value="1"/>
</dbReference>
<sequence>MADLPAAPPAATLSIHRDYLEQASPAWLTDATPSRRAQLKQAAAPVPDWYRNATPAQLQTLHDKTRASFTAQTALDKAMAPVQDIDAFAEPLLVKALSEQFKVDLDVHKTLLVLRKPLEVTLFDIRVGHFEVLRIPLLQAALHNFEEGECTDDAFDRTSGFFTLTAAGGNIEPVTTPLTVVQFTRLCRSLDIGAQYQRHLKSYLKPTDPVAERTLRETFISARKADLAAAAEAALLSKDIEPADHAMILSMINGERHPWMGDKQVWLRDLGLMKKRMIGCVAFVIVKKYRYGDEVILYIPNDPFHPLKRYNWAQFAAMFKQRFNARDQPDPGDGTPTAYQQFFSQFVAYADLPDYFAGLTEEAPAANFGAALAPYAPLLNTLNKGINPFAALTGIKELPPIAPRARLPNPDPYLNPGSILIKGRGLWEENPDLWDHLYTRHRDKILNDAAAHAVPTADVDARVRSAKIAALLNAGLMVLNTVSMFVPVLGEVMMTVMAGQLLYETFEGSLEWAEGDRRAAKAHLVDVAENLATLAVMAGVGKVVSSIAAARPEPLIEALDPVTLPNGQVRLGKSDLKGYASPDTLPADITPNARGQYLHAGKTYIRPGDGFYEKTYDAALGRWRIRHPTNPDAYQPVLRDNGFGAWRHTLERPQTWDRQTLMRRLGPVTDGFDDEQLLSIADISATSDGALRQMYLDETPLPAALADTLRLFKADRDVAQVIEQISTGKAVDDRYLYVLPLLTDMPRWPVGRVLEVFEGADLAGPVQRYGTERLYHGVVRKAPIRISRADVLGSQMPARILAALDESEIVGMLGGEPARVPENRPLELRKQLADFARSRQPALFDSLYKGTELPDPFVAKLQRLYPGLSEHAAQQVLADADAEQIARLRATGRVPLAMQEHARWQVSQGRLGRAYTGLHMQNLVSADSKRLALHTLSKLPGWSDQLRIEVREGSISGTLLDGIGSEAASQRKYLVKRGPQYQAFNERGETLNSLGRDGDNFYASLMHAMPDEARQAIGLPHVGQSLELRRAIIDYATAHRLESARLIKQQSSPRPTFKPPQRIGAKGLGYPASGRGQGTSPSLVSRVQDVYPQMTEDQANGFILRQMLADKSDAQIFTLLNNRLSEWRQLESTLDTWMLTESTDLFIRRYPQMDSRPGIVRALKACWRNAPLAELPGHAELQLVGEFPLPPLSADFSHVRTLNVGGRGMIDGNIDQLLGYFPNVQELTLAGADTPPFSVPQALEGMGQLRQLKIFSGTGLSTEELNRLQGLTGLEQLDLHSTLGSLQPLDVSRLRRLRSLRLSGGGQKQFPLGALELSQLQRLDLKASSIDQLPDQLFAPGQESQWAKLSMNWASFNRERFRAAYEFVRNHPEHLIDQDEMVREYCGGLLDEGLGRKIGFNTPLSGPLKALFFERWTSSQAQFDAIEALSGEYAELSRSLDNWLTQDAQNLQRFARTGLAESLRKAWNDGLLQRFGRLDPVTLTVPGLVVSDMPHLPAGLFDAVATLQMPNAIVPSAQLSRFLRGFGGLRSLDVSGASLTELTVAPGEWPALEHLNLANNPLQTLDVSGLNQLTALNLRASHLSQWPTGAEHLPQLTWLDLRDTRITQLPATALAEDRLLLDSQFSGLPLTPKARAELGVARQRVERNLGLEDATLSRFEQQPMGEVFPPRESGSAIARQLLPMPVTDAIEAGLTRCLNSWLFTREFSRSSTLKVTAGARRVAAQRILDCWRASQSRPVGEAAVELNFHGLTLGELPALPVTLHPVERLNLNGVQLTGPGSDAFLRAFPEVKTLTLSGNQLVSLPPALEGMALLERLDLSGVGISDPERLYPTLEQIENLRWLDVSYCDLETFSLDTLDGLESLNLSNNELAHWPDGVLRATQLRTLDLSSNPLEAIPPGALEGEHDALMAGTDLSENFNFDLEDLRRLQAYARRVGSDTALGMSSADVQQQISELEHPTSSDTESEPDEAEEFPVLPDEVLREAPVTAADRETWLHNLPADEQARLGELWDQLAHEPDNAAFFNLLSLLPQTKDFDLARASLTARVWRVIEAAGSNAELRETLFGMSNTHGTCSDGRILTFSALEIKVLEFDILRDLDPTDLARKGSALLSLSRNLFRLEQVEQLAARHIRPNSDAAEVRLQYLIGLRRRLDLQGVPEKMRYATPIGGATMEGHARAIEALEHSDAFHENLISRDYWVAYLKERYPEDIAALEQRNAQKRDALEDAFASVNDVGYVRGLETLNVQLLADETQTLMALSRRAEEALNPSAHDPSQPGTSAGLRR</sequence>
<keyword evidence="3" id="KW-0433">Leucine-rich repeat</keyword>
<feature type="region of interest" description="Disordered" evidence="7">
    <location>
        <begin position="1947"/>
        <end position="1976"/>
    </location>
</feature>
<dbReference type="PANTHER" id="PTHR48051">
    <property type="match status" value="1"/>
</dbReference>
<dbReference type="Gene3D" id="1.20.58.360">
    <property type="entry name" value="Shigella T3SS effector IpaH defines"/>
    <property type="match status" value="1"/>
</dbReference>
<dbReference type="InterPro" id="IPR003591">
    <property type="entry name" value="Leu-rich_rpt_typical-subtyp"/>
</dbReference>
<dbReference type="Pfam" id="PF20178">
    <property type="entry name" value="ToxA_N"/>
    <property type="match status" value="1"/>
</dbReference>
<dbReference type="PANTHER" id="PTHR48051:SF1">
    <property type="entry name" value="RAS SUPPRESSOR PROTEIN 1"/>
    <property type="match status" value="1"/>
</dbReference>
<feature type="compositionally biased region" description="Acidic residues" evidence="7">
    <location>
        <begin position="1964"/>
        <end position="1973"/>
    </location>
</feature>
<evidence type="ECO:0000256" key="7">
    <source>
        <dbReference type="SAM" id="MobiDB-lite"/>
    </source>
</evidence>
<evidence type="ECO:0000256" key="5">
    <source>
        <dbReference type="ARBA" id="ARBA00023026"/>
    </source>
</evidence>
<name>A0A7Y8ANW3_PSETO</name>
<dbReference type="InterPro" id="IPR001611">
    <property type="entry name" value="Leu-rich_rpt"/>
</dbReference>
<dbReference type="GeneID" id="55845335"/>
<keyword evidence="6" id="KW-0832">Ubl conjugation</keyword>
<keyword evidence="4" id="KW-0677">Repeat</keyword>
<dbReference type="Proteomes" id="UP000549134">
    <property type="component" value="Unassembled WGS sequence"/>
</dbReference>